<sequence length="360" mass="36839">MRRTPMLPLAALLAAALLAACAAPGARPAPEAAAGRPYLADGDAHGYLSYDPTARVLRGFTRDGAQKWQRNDIDPYEAHCVRACPDAVVSTRPKGPGGTGGEVLWMLGGARPTPPAEPTGVTVHWALSPTEWVGSTTGSIVVESGGRRRETPLENGSTVVFRGSPDGTRGIVSNPAGTGPDVWVGHQVSLDAKEPAVGGATPAMPGPAGCWTDDGTRIVTLGKGASAFARDNPGTAPAGLAVDFVSECSAGPFGIAVVDYRPSPSGNTAKVSVFDPVTFRAMGSSGYLPQATGFRATGACVAFSRDGKLTFMNPADGTLHATRNPALDIWPAGGGAAYVLEKANRARVVPVSSRDCPAAG</sequence>
<dbReference type="RefSeq" id="WP_229927132.1">
    <property type="nucleotide sequence ID" value="NZ_BNBO01000002.1"/>
</dbReference>
<reference evidence="3" key="2">
    <citation type="submission" date="2020-09" db="EMBL/GenBank/DDBJ databases">
        <authorList>
            <person name="Sun Q."/>
            <person name="Ohkuma M."/>
        </authorList>
    </citation>
    <scope>NUCLEOTIDE SEQUENCE</scope>
    <source>
        <strain evidence="3">JCM 4646</strain>
    </source>
</reference>
<dbReference type="AlphaFoldDB" id="A0A919FD94"/>
<evidence type="ECO:0000256" key="2">
    <source>
        <dbReference type="SAM" id="SignalP"/>
    </source>
</evidence>
<evidence type="ECO:0000313" key="4">
    <source>
        <dbReference type="Proteomes" id="UP000617734"/>
    </source>
</evidence>
<name>A0A919FD94_9ACTN</name>
<dbReference type="PROSITE" id="PS51257">
    <property type="entry name" value="PROKAR_LIPOPROTEIN"/>
    <property type="match status" value="1"/>
</dbReference>
<accession>A0A919FD94</accession>
<comment type="caution">
    <text evidence="3">The sequence shown here is derived from an EMBL/GenBank/DDBJ whole genome shotgun (WGS) entry which is preliminary data.</text>
</comment>
<dbReference type="GeneID" id="95358406"/>
<dbReference type="EMBL" id="BNBO01000002">
    <property type="protein sequence ID" value="GHH61135.1"/>
    <property type="molecule type" value="Genomic_DNA"/>
</dbReference>
<protein>
    <recommendedName>
        <fullName evidence="5">Lipoprotein</fullName>
    </recommendedName>
</protein>
<evidence type="ECO:0008006" key="5">
    <source>
        <dbReference type="Google" id="ProtNLM"/>
    </source>
</evidence>
<feature type="signal peptide" evidence="2">
    <location>
        <begin position="1"/>
        <end position="22"/>
    </location>
</feature>
<dbReference type="Proteomes" id="UP000617734">
    <property type="component" value="Unassembled WGS sequence"/>
</dbReference>
<evidence type="ECO:0000313" key="3">
    <source>
        <dbReference type="EMBL" id="GHH61135.1"/>
    </source>
</evidence>
<feature type="region of interest" description="Disordered" evidence="1">
    <location>
        <begin position="149"/>
        <end position="169"/>
    </location>
</feature>
<reference evidence="3" key="1">
    <citation type="journal article" date="2014" name="Int. J. Syst. Evol. Microbiol.">
        <title>Complete genome sequence of Corynebacterium casei LMG S-19264T (=DSM 44701T), isolated from a smear-ripened cheese.</title>
        <authorList>
            <consortium name="US DOE Joint Genome Institute (JGI-PGF)"/>
            <person name="Walter F."/>
            <person name="Albersmeier A."/>
            <person name="Kalinowski J."/>
            <person name="Ruckert C."/>
        </authorList>
    </citation>
    <scope>NUCLEOTIDE SEQUENCE</scope>
    <source>
        <strain evidence="3">JCM 4646</strain>
    </source>
</reference>
<feature type="chain" id="PRO_5037070467" description="Lipoprotein" evidence="2">
    <location>
        <begin position="23"/>
        <end position="360"/>
    </location>
</feature>
<gene>
    <name evidence="3" type="ORF">GCM10018781_07040</name>
</gene>
<keyword evidence="4" id="KW-1185">Reference proteome</keyword>
<organism evidence="3 4">
    <name type="scientific">Kitasatospora indigofera</name>
    <dbReference type="NCBI Taxonomy" id="67307"/>
    <lineage>
        <taxon>Bacteria</taxon>
        <taxon>Bacillati</taxon>
        <taxon>Actinomycetota</taxon>
        <taxon>Actinomycetes</taxon>
        <taxon>Kitasatosporales</taxon>
        <taxon>Streptomycetaceae</taxon>
        <taxon>Kitasatospora</taxon>
    </lineage>
</organism>
<proteinExistence type="predicted"/>
<keyword evidence="2" id="KW-0732">Signal</keyword>
<evidence type="ECO:0000256" key="1">
    <source>
        <dbReference type="SAM" id="MobiDB-lite"/>
    </source>
</evidence>